<proteinExistence type="inferred from homology"/>
<comment type="similarity">
    <text evidence="1 7">Belongs to the UPF0758 family.</text>
</comment>
<dbReference type="Gene3D" id="3.40.140.10">
    <property type="entry name" value="Cytidine Deaminase, domain 2"/>
    <property type="match status" value="1"/>
</dbReference>
<organism evidence="9 10">
    <name type="scientific">Gordoniibacillus kamchatkensis</name>
    <dbReference type="NCBI Taxonomy" id="1590651"/>
    <lineage>
        <taxon>Bacteria</taxon>
        <taxon>Bacillati</taxon>
        <taxon>Bacillota</taxon>
        <taxon>Bacilli</taxon>
        <taxon>Bacillales</taxon>
        <taxon>Paenibacillaceae</taxon>
        <taxon>Gordoniibacillus</taxon>
    </lineage>
</organism>
<keyword evidence="4" id="KW-0378">Hydrolase</keyword>
<evidence type="ECO:0000313" key="9">
    <source>
        <dbReference type="EMBL" id="KIL39315.1"/>
    </source>
</evidence>
<dbReference type="CDD" id="cd08071">
    <property type="entry name" value="MPN_DUF2466"/>
    <property type="match status" value="1"/>
</dbReference>
<dbReference type="Pfam" id="PF04002">
    <property type="entry name" value="RadC"/>
    <property type="match status" value="1"/>
</dbReference>
<keyword evidence="2" id="KW-0645">Protease</keyword>
<dbReference type="InterPro" id="IPR010994">
    <property type="entry name" value="RuvA_2-like"/>
</dbReference>
<evidence type="ECO:0000256" key="6">
    <source>
        <dbReference type="ARBA" id="ARBA00023049"/>
    </source>
</evidence>
<keyword evidence="6" id="KW-0482">Metalloprotease</keyword>
<evidence type="ECO:0000256" key="7">
    <source>
        <dbReference type="RuleBase" id="RU003797"/>
    </source>
</evidence>
<dbReference type="RefSeq" id="WP_041049501.1">
    <property type="nucleotide sequence ID" value="NZ_JXAK01000040.1"/>
</dbReference>
<keyword evidence="10" id="KW-1185">Reference proteome</keyword>
<evidence type="ECO:0000256" key="5">
    <source>
        <dbReference type="ARBA" id="ARBA00022833"/>
    </source>
</evidence>
<accession>A0ABR5AE34</accession>
<evidence type="ECO:0000259" key="8">
    <source>
        <dbReference type="PROSITE" id="PS50249"/>
    </source>
</evidence>
<protein>
    <submittedName>
        <fullName evidence="9">DNA repair protein RadC</fullName>
    </submittedName>
</protein>
<evidence type="ECO:0000313" key="10">
    <source>
        <dbReference type="Proteomes" id="UP000031967"/>
    </source>
</evidence>
<comment type="caution">
    <text evidence="9">The sequence shown here is derived from an EMBL/GenBank/DDBJ whole genome shotgun (WGS) entry which is preliminary data.</text>
</comment>
<gene>
    <name evidence="9" type="ORF">SD70_21050</name>
</gene>
<dbReference type="InterPro" id="IPR001405">
    <property type="entry name" value="UPF0758"/>
</dbReference>
<keyword evidence="5" id="KW-0862">Zinc</keyword>
<evidence type="ECO:0000256" key="3">
    <source>
        <dbReference type="ARBA" id="ARBA00022723"/>
    </source>
</evidence>
<dbReference type="Pfam" id="PF14520">
    <property type="entry name" value="HHH_5"/>
    <property type="match status" value="1"/>
</dbReference>
<dbReference type="Proteomes" id="UP000031967">
    <property type="component" value="Unassembled WGS sequence"/>
</dbReference>
<dbReference type="PANTHER" id="PTHR30471">
    <property type="entry name" value="DNA REPAIR PROTEIN RADC"/>
    <property type="match status" value="1"/>
</dbReference>
<dbReference type="Gene3D" id="1.10.150.20">
    <property type="entry name" value="5' to 3' exonuclease, C-terminal subdomain"/>
    <property type="match status" value="1"/>
</dbReference>
<dbReference type="InterPro" id="IPR037518">
    <property type="entry name" value="MPN"/>
</dbReference>
<evidence type="ECO:0000256" key="1">
    <source>
        <dbReference type="ARBA" id="ARBA00010243"/>
    </source>
</evidence>
<evidence type="ECO:0000256" key="2">
    <source>
        <dbReference type="ARBA" id="ARBA00022670"/>
    </source>
</evidence>
<reference evidence="9 10" key="1">
    <citation type="submission" date="2014-12" db="EMBL/GenBank/DDBJ databases">
        <title>Draft genome sequence of Paenibacillus kamchatkensis strain B-2647.</title>
        <authorList>
            <person name="Karlyshev A.V."/>
            <person name="Kudryashova E.B."/>
        </authorList>
    </citation>
    <scope>NUCLEOTIDE SEQUENCE [LARGE SCALE GENOMIC DNA]</scope>
    <source>
        <strain evidence="9 10">VKM B-2647</strain>
    </source>
</reference>
<dbReference type="InterPro" id="IPR025657">
    <property type="entry name" value="RadC_JAB"/>
</dbReference>
<dbReference type="PROSITE" id="PS50249">
    <property type="entry name" value="MPN"/>
    <property type="match status" value="1"/>
</dbReference>
<dbReference type="NCBIfam" id="NF000642">
    <property type="entry name" value="PRK00024.1"/>
    <property type="match status" value="1"/>
</dbReference>
<dbReference type="NCBIfam" id="TIGR00608">
    <property type="entry name" value="radc"/>
    <property type="match status" value="1"/>
</dbReference>
<dbReference type="PROSITE" id="PS01302">
    <property type="entry name" value="UPF0758"/>
    <property type="match status" value="1"/>
</dbReference>
<dbReference type="PANTHER" id="PTHR30471:SF3">
    <property type="entry name" value="UPF0758 PROTEIN YEES-RELATED"/>
    <property type="match status" value="1"/>
</dbReference>
<feature type="domain" description="MPN" evidence="8">
    <location>
        <begin position="81"/>
        <end position="205"/>
    </location>
</feature>
<keyword evidence="3" id="KW-0479">Metal-binding</keyword>
<dbReference type="InterPro" id="IPR020891">
    <property type="entry name" value="UPF0758_CS"/>
</dbReference>
<dbReference type="EMBL" id="JXAK01000040">
    <property type="protein sequence ID" value="KIL39315.1"/>
    <property type="molecule type" value="Genomic_DNA"/>
</dbReference>
<sequence>MNVYELSSIKTLFAEALAEKPGSYVVEEIFSRFPSLIELMNVTEQELTAIKGIGKVKARQIIAALQLARKLNAPIRNNPYVIRSPKDAADILIPEMRYLQQEHGVCLFLNTKNMLINNTPVTIAIGSLNSAIIHPRELFRMACKLSASSLIFAHNHPSGDTTPSPEDIQLSVRLKECGELMGIDVLDSIIVAGDSYCSLKERGLV</sequence>
<evidence type="ECO:0000256" key="4">
    <source>
        <dbReference type="ARBA" id="ARBA00022801"/>
    </source>
</evidence>
<dbReference type="SUPFAM" id="SSF47781">
    <property type="entry name" value="RuvA domain 2-like"/>
    <property type="match status" value="1"/>
</dbReference>
<name>A0ABR5AE34_9BACL</name>